<organism evidence="2 3">
    <name type="scientific">Acanthamoeba castellanii (strain ATCC 30010 / Neff)</name>
    <dbReference type="NCBI Taxonomy" id="1257118"/>
    <lineage>
        <taxon>Eukaryota</taxon>
        <taxon>Amoebozoa</taxon>
        <taxon>Discosea</taxon>
        <taxon>Longamoebia</taxon>
        <taxon>Centramoebida</taxon>
        <taxon>Acanthamoebidae</taxon>
        <taxon>Acanthamoeba</taxon>
    </lineage>
</organism>
<dbReference type="InterPro" id="IPR015943">
    <property type="entry name" value="WD40/YVTN_repeat-like_dom_sf"/>
</dbReference>
<evidence type="ECO:0000256" key="1">
    <source>
        <dbReference type="SAM" id="SignalP"/>
    </source>
</evidence>
<gene>
    <name evidence="2" type="ORF">ACA1_100550</name>
</gene>
<dbReference type="Gene3D" id="3.40.50.2300">
    <property type="match status" value="1"/>
</dbReference>
<dbReference type="PANTHER" id="PTHR47197:SF3">
    <property type="entry name" value="DIHYDRO-HEME D1 DEHYDROGENASE"/>
    <property type="match status" value="1"/>
</dbReference>
<dbReference type="GeneID" id="14913719"/>
<dbReference type="RefSeq" id="XP_004335231.1">
    <property type="nucleotide sequence ID" value="XM_004335183.1"/>
</dbReference>
<protein>
    <submittedName>
        <fullName evidence="2">Uncharacterized protein</fullName>
    </submittedName>
</protein>
<dbReference type="Gene3D" id="2.130.10.10">
    <property type="entry name" value="YVTN repeat-like/Quinoprotein amine dehydrogenase"/>
    <property type="match status" value="2"/>
</dbReference>
<sequence length="622" mass="67196">MRQNVVFLVFATLLALAAATRTYPLLLTVEEPAGQVGIYEIDGSPLAKVKVGSLPHEIVVTADGRTAYVTNFGLHDYASPTGYAGYYVSVIDVKLMLERTKLFLFAAGEPFGLVNRGPHGMKLSPDEQTLWVNSEIYSADNTTIVPSLITFDLTSGSQAPSQIIRVPATMDKIHNFVFSPNGQDLWLQLGAQGVAKYNIASGTFSATFAAKSPSAAALGSRGLYFAPNGSLIVSGVGEVIEFSVASFPPTFIRRFWAADWVVNQFLYPTMTHNGQYIVVPSTNGQIFIINYATGSLVKRVDVFGLDPVMVVIDEDDEFGYATAARGGAVTKIDLRSGSRFGRTVEFPTGVNAGPNGLVIANPGRRVEDDRETFKVVAVLSLSPPVAGTTLPNSNATQPNGQPNGYRIKSVFEFWKENINQAGGIPFDGNSEAANVEVTYVDDFSNWALTNGLLLAALNDEDVKALFVANVYFTPSAALLAKLDETNVPLLSVYPLYAPASKRSAEESQFVEEEEDQSSLYKRQVPTASAVGYDRWVDSNNFNTEYLARFARTAAAVDGQAMTTALSLQAAAYKADELCPEDVLAELTGLDTYFFYAGVKFESTTGNNIRTATGFPVLVNNRA</sequence>
<feature type="chain" id="PRO_5003989832" evidence="1">
    <location>
        <begin position="20"/>
        <end position="622"/>
    </location>
</feature>
<name>L8GKG9_ACACF</name>
<dbReference type="KEGG" id="acan:ACA1_100550"/>
<keyword evidence="3" id="KW-1185">Reference proteome</keyword>
<dbReference type="AlphaFoldDB" id="L8GKG9"/>
<dbReference type="SUPFAM" id="SSF75011">
    <property type="entry name" value="3-carboxy-cis,cis-mucoante lactonizing enzyme"/>
    <property type="match status" value="1"/>
</dbReference>
<dbReference type="EMBL" id="KB008097">
    <property type="protein sequence ID" value="ELR13218.1"/>
    <property type="molecule type" value="Genomic_DNA"/>
</dbReference>
<dbReference type="VEuPathDB" id="AmoebaDB:ACA1_100550"/>
<evidence type="ECO:0000313" key="2">
    <source>
        <dbReference type="EMBL" id="ELR13218.1"/>
    </source>
</evidence>
<reference evidence="2 3" key="1">
    <citation type="journal article" date="2013" name="Genome Biol.">
        <title>Genome of Acanthamoeba castellanii highlights extensive lateral gene transfer and early evolution of tyrosine kinase signaling.</title>
        <authorList>
            <person name="Clarke M."/>
            <person name="Lohan A.J."/>
            <person name="Liu B."/>
            <person name="Lagkouvardos I."/>
            <person name="Roy S."/>
            <person name="Zafar N."/>
            <person name="Bertelli C."/>
            <person name="Schilde C."/>
            <person name="Kianianmomeni A."/>
            <person name="Burglin T.R."/>
            <person name="Frech C."/>
            <person name="Turcotte B."/>
            <person name="Kopec K.O."/>
            <person name="Synnott J.M."/>
            <person name="Choo C."/>
            <person name="Paponov I."/>
            <person name="Finkler A."/>
            <person name="Soon Heng Tan C."/>
            <person name="Hutchins A.P."/>
            <person name="Weinmeier T."/>
            <person name="Rattei T."/>
            <person name="Chu J.S."/>
            <person name="Gimenez G."/>
            <person name="Irimia M."/>
            <person name="Rigden D.J."/>
            <person name="Fitzpatrick D.A."/>
            <person name="Lorenzo-Morales J."/>
            <person name="Bateman A."/>
            <person name="Chiu C.H."/>
            <person name="Tang P."/>
            <person name="Hegemann P."/>
            <person name="Fromm H."/>
            <person name="Raoult D."/>
            <person name="Greub G."/>
            <person name="Miranda-Saavedra D."/>
            <person name="Chen N."/>
            <person name="Nash P."/>
            <person name="Ginger M.L."/>
            <person name="Horn M."/>
            <person name="Schaap P."/>
            <person name="Caler L."/>
            <person name="Loftus B."/>
        </authorList>
    </citation>
    <scope>NUCLEOTIDE SEQUENCE [LARGE SCALE GENOMIC DNA]</scope>
    <source>
        <strain evidence="2 3">Neff</strain>
    </source>
</reference>
<dbReference type="Proteomes" id="UP000011083">
    <property type="component" value="Unassembled WGS sequence"/>
</dbReference>
<evidence type="ECO:0000313" key="3">
    <source>
        <dbReference type="Proteomes" id="UP000011083"/>
    </source>
</evidence>
<feature type="signal peptide" evidence="1">
    <location>
        <begin position="1"/>
        <end position="19"/>
    </location>
</feature>
<proteinExistence type="predicted"/>
<keyword evidence="1" id="KW-0732">Signal</keyword>
<dbReference type="InterPro" id="IPR051200">
    <property type="entry name" value="Host-pathogen_enzymatic-act"/>
</dbReference>
<accession>L8GKG9</accession>
<dbReference type="PANTHER" id="PTHR47197">
    <property type="entry name" value="PROTEIN NIRF"/>
    <property type="match status" value="1"/>
</dbReference>